<protein>
    <recommendedName>
        <fullName evidence="1">DUF6440 domain-containing protein</fullName>
    </recommendedName>
</protein>
<name>A0A8J6JIR5_9FIRM</name>
<dbReference type="InterPro" id="IPR045515">
    <property type="entry name" value="DUF6440"/>
</dbReference>
<gene>
    <name evidence="2" type="ORF">H8S57_14800</name>
</gene>
<reference evidence="2" key="1">
    <citation type="submission" date="2020-08" db="EMBL/GenBank/DDBJ databases">
        <title>Genome public.</title>
        <authorList>
            <person name="Liu C."/>
            <person name="Sun Q."/>
        </authorList>
    </citation>
    <scope>NUCLEOTIDE SEQUENCE</scope>
    <source>
        <strain evidence="2">NSJ-51</strain>
    </source>
</reference>
<dbReference type="EMBL" id="JACOPP010000032">
    <property type="protein sequence ID" value="MBC5734985.1"/>
    <property type="molecule type" value="Genomic_DNA"/>
</dbReference>
<dbReference type="RefSeq" id="WP_186908776.1">
    <property type="nucleotide sequence ID" value="NZ_JACOPP010000032.1"/>
</dbReference>
<comment type="caution">
    <text evidence="2">The sequence shown here is derived from an EMBL/GenBank/DDBJ whole genome shotgun (WGS) entry which is preliminary data.</text>
</comment>
<proteinExistence type="predicted"/>
<evidence type="ECO:0000259" key="1">
    <source>
        <dbReference type="Pfam" id="PF20037"/>
    </source>
</evidence>
<dbReference type="Pfam" id="PF20037">
    <property type="entry name" value="DUF6440"/>
    <property type="match status" value="1"/>
</dbReference>
<feature type="domain" description="DUF6440" evidence="1">
    <location>
        <begin position="6"/>
        <end position="53"/>
    </location>
</feature>
<accession>A0A8J6JIR5</accession>
<organism evidence="2 3">
    <name type="scientific">Lawsonibacter hominis</name>
    <dbReference type="NCBI Taxonomy" id="2763053"/>
    <lineage>
        <taxon>Bacteria</taxon>
        <taxon>Bacillati</taxon>
        <taxon>Bacillota</taxon>
        <taxon>Clostridia</taxon>
        <taxon>Eubacteriales</taxon>
        <taxon>Oscillospiraceae</taxon>
        <taxon>Lawsonibacter</taxon>
    </lineage>
</organism>
<keyword evidence="3" id="KW-1185">Reference proteome</keyword>
<dbReference type="AlphaFoldDB" id="A0A8J6JIR5"/>
<dbReference type="Proteomes" id="UP000661435">
    <property type="component" value="Unassembled WGS sequence"/>
</dbReference>
<evidence type="ECO:0000313" key="3">
    <source>
        <dbReference type="Proteomes" id="UP000661435"/>
    </source>
</evidence>
<evidence type="ECO:0000313" key="2">
    <source>
        <dbReference type="EMBL" id="MBC5734985.1"/>
    </source>
</evidence>
<sequence length="63" mass="6764">MGKNDRFQVVYTQGVTETVRILLDTQTGALYLQTISGYAGGLTPLLDGAGKPMRWGTEADACI</sequence>